<accession>A0A7C3KCK6</accession>
<comment type="caution">
    <text evidence="2">The sequence shown here is derived from an EMBL/GenBank/DDBJ whole genome shotgun (WGS) entry which is preliminary data.</text>
</comment>
<keyword evidence="1" id="KW-0472">Membrane</keyword>
<feature type="transmembrane region" description="Helical" evidence="1">
    <location>
        <begin position="90"/>
        <end position="106"/>
    </location>
</feature>
<dbReference type="Pfam" id="PF10063">
    <property type="entry name" value="DUF2301"/>
    <property type="match status" value="1"/>
</dbReference>
<dbReference type="InterPro" id="IPR019275">
    <property type="entry name" value="DUF2301"/>
</dbReference>
<feature type="transmembrane region" description="Helical" evidence="1">
    <location>
        <begin position="58"/>
        <end position="78"/>
    </location>
</feature>
<name>A0A7C3KCK6_9CYAN</name>
<keyword evidence="1" id="KW-1133">Transmembrane helix</keyword>
<evidence type="ECO:0000256" key="1">
    <source>
        <dbReference type="SAM" id="Phobius"/>
    </source>
</evidence>
<dbReference type="PANTHER" id="PTHR36716:SF2">
    <property type="entry name" value="F3H9.20 PROTEIN"/>
    <property type="match status" value="1"/>
</dbReference>
<feature type="transmembrane region" description="Helical" evidence="1">
    <location>
        <begin position="177"/>
        <end position="194"/>
    </location>
</feature>
<dbReference type="PANTHER" id="PTHR36716">
    <property type="entry name" value="F3H9.20 PROTEIN"/>
    <property type="match status" value="1"/>
</dbReference>
<dbReference type="AlphaFoldDB" id="A0A7C3KCK6"/>
<dbReference type="EMBL" id="DSRU01000054">
    <property type="protein sequence ID" value="HFM97083.1"/>
    <property type="molecule type" value="Genomic_DNA"/>
</dbReference>
<organism evidence="2">
    <name type="scientific">Oscillatoriales cyanobacterium SpSt-418</name>
    <dbReference type="NCBI Taxonomy" id="2282169"/>
    <lineage>
        <taxon>Bacteria</taxon>
        <taxon>Bacillati</taxon>
        <taxon>Cyanobacteriota</taxon>
        <taxon>Cyanophyceae</taxon>
        <taxon>Oscillatoriophycideae</taxon>
        <taxon>Oscillatoriales</taxon>
    </lineage>
</organism>
<gene>
    <name evidence="2" type="ORF">ENR64_04800</name>
</gene>
<sequence length="219" mass="24635">MTDSVAEPIVYQGQFGEFVVTDHDRREVRIYRVGLILAAVSFAIGAGLALWQPTNPKVLPWITICYNLFSLGLGISLWTIHIYMRPLHQALQLFWVIGAIAAFMFGHSNPEPFARTIYFNPLTILGIGFTFAALTGVYFKEAFCFNRLETKLLTPLVPVLLLGHLTGFLSLSVERTLLAVWAVLFLVFALRKLTQALPSDIGDKSVFEYLRQERQATQP</sequence>
<proteinExistence type="predicted"/>
<evidence type="ECO:0008006" key="3">
    <source>
        <dbReference type="Google" id="ProtNLM"/>
    </source>
</evidence>
<reference evidence="2" key="1">
    <citation type="journal article" date="2020" name="mSystems">
        <title>Genome- and Community-Level Interaction Insights into Carbon Utilization and Element Cycling Functions of Hydrothermarchaeota in Hydrothermal Sediment.</title>
        <authorList>
            <person name="Zhou Z."/>
            <person name="Liu Y."/>
            <person name="Xu W."/>
            <person name="Pan J."/>
            <person name="Luo Z.H."/>
            <person name="Li M."/>
        </authorList>
    </citation>
    <scope>NUCLEOTIDE SEQUENCE [LARGE SCALE GENOMIC DNA]</scope>
    <source>
        <strain evidence="2">SpSt-418</strain>
    </source>
</reference>
<feature type="transmembrane region" description="Helical" evidence="1">
    <location>
        <begin position="118"/>
        <end position="140"/>
    </location>
</feature>
<feature type="transmembrane region" description="Helical" evidence="1">
    <location>
        <begin position="33"/>
        <end position="52"/>
    </location>
</feature>
<protein>
    <recommendedName>
        <fullName evidence="3">DUF2301 domain-containing membrane protein</fullName>
    </recommendedName>
</protein>
<keyword evidence="1" id="KW-0812">Transmembrane</keyword>
<feature type="transmembrane region" description="Helical" evidence="1">
    <location>
        <begin position="152"/>
        <end position="171"/>
    </location>
</feature>
<evidence type="ECO:0000313" key="2">
    <source>
        <dbReference type="EMBL" id="HFM97083.1"/>
    </source>
</evidence>